<organism evidence="3 4">
    <name type="scientific">Stomatobaculum longum</name>
    <dbReference type="NCBI Taxonomy" id="796942"/>
    <lineage>
        <taxon>Bacteria</taxon>
        <taxon>Bacillati</taxon>
        <taxon>Bacillota</taxon>
        <taxon>Clostridia</taxon>
        <taxon>Lachnospirales</taxon>
        <taxon>Lachnospiraceae</taxon>
        <taxon>Stomatobaculum</taxon>
    </lineage>
</organism>
<dbReference type="Pfam" id="PF04519">
    <property type="entry name" value="Bactofilin"/>
    <property type="match status" value="1"/>
</dbReference>
<evidence type="ECO:0000313" key="3">
    <source>
        <dbReference type="EMBL" id="EHO16724.1"/>
    </source>
</evidence>
<dbReference type="GeneID" id="86941166"/>
<dbReference type="RefSeq" id="WP_009533255.1">
    <property type="nucleotide sequence ID" value="NZ_JH590863.1"/>
</dbReference>
<name>A0AA37DGA4_9FIRM</name>
<proteinExistence type="inferred from homology"/>
<keyword evidence="4" id="KW-1185">Reference proteome</keyword>
<reference evidence="3 4" key="1">
    <citation type="submission" date="2011-10" db="EMBL/GenBank/DDBJ databases">
        <title>The Genome Sequence of Lachnospiraceae bacterium ACC2.</title>
        <authorList>
            <consortium name="The Broad Institute Genome Sequencing Platform"/>
            <person name="Earl A."/>
            <person name="Ward D."/>
            <person name="Feldgarden M."/>
            <person name="Gevers D."/>
            <person name="Sizova M."/>
            <person name="Hazen A."/>
            <person name="Epstein S."/>
            <person name="Young S.K."/>
            <person name="Zeng Q."/>
            <person name="Gargeya S."/>
            <person name="Fitzgerald M."/>
            <person name="Haas B."/>
            <person name="Abouelleil A."/>
            <person name="Alvarado L."/>
            <person name="Arachchi H.M."/>
            <person name="Berlin A."/>
            <person name="Brown A."/>
            <person name="Chapman S.B."/>
            <person name="Chen Z."/>
            <person name="Dunbar C."/>
            <person name="Freedman E."/>
            <person name="Gearin G."/>
            <person name="Goldberg J."/>
            <person name="Griggs A."/>
            <person name="Gujja S."/>
            <person name="Heiman D."/>
            <person name="Howarth C."/>
            <person name="Larson L."/>
            <person name="Lui A."/>
            <person name="MacDonald P.J.P."/>
            <person name="Montmayeur A."/>
            <person name="Murphy C."/>
            <person name="Neiman D."/>
            <person name="Pearson M."/>
            <person name="Priest M."/>
            <person name="Roberts A."/>
            <person name="Saif S."/>
            <person name="Shea T."/>
            <person name="Shenoy N."/>
            <person name="Sisk P."/>
            <person name="Stolte C."/>
            <person name="Sykes S."/>
            <person name="Wortman J."/>
            <person name="Nusbaum C."/>
            <person name="Birren B."/>
        </authorList>
    </citation>
    <scope>NUCLEOTIDE SEQUENCE [LARGE SCALE GENOMIC DNA]</scope>
    <source>
        <strain evidence="3 4">ACC2</strain>
    </source>
</reference>
<dbReference type="PANTHER" id="PTHR35024:SF4">
    <property type="entry name" value="POLYMER-FORMING CYTOSKELETAL PROTEIN"/>
    <property type="match status" value="1"/>
</dbReference>
<comment type="caution">
    <text evidence="3">The sequence shown here is derived from an EMBL/GenBank/DDBJ whole genome shotgun (WGS) entry which is preliminary data.</text>
</comment>
<evidence type="ECO:0000313" key="4">
    <source>
        <dbReference type="Proteomes" id="UP000018466"/>
    </source>
</evidence>
<dbReference type="Proteomes" id="UP000018466">
    <property type="component" value="Unassembled WGS sequence"/>
</dbReference>
<gene>
    <name evidence="3" type="ORF">HMPREF9623_01423</name>
</gene>
<feature type="region of interest" description="Disordered" evidence="2">
    <location>
        <begin position="128"/>
        <end position="148"/>
    </location>
</feature>
<feature type="compositionally biased region" description="Basic and acidic residues" evidence="2">
    <location>
        <begin position="129"/>
        <end position="148"/>
    </location>
</feature>
<evidence type="ECO:0000256" key="1">
    <source>
        <dbReference type="ARBA" id="ARBA00044755"/>
    </source>
</evidence>
<sequence>MFSSKSKTEPVAPVSGNKIDTIIGEKTRVEGTLHTQDTTRIDGRIKGEAISDGYLIIGANGYVEGNVRSENMLIAGTVQGNIFVRERLEVTESGKIIGDITTKSLVIAEGASFAGKCTMTSLQKVQVGEQKEAEKHVAEANRKAPETK</sequence>
<accession>A0AA37DGA4</accession>
<protein>
    <recommendedName>
        <fullName evidence="5">Polymer-forming cytoskeletal protein</fullName>
    </recommendedName>
</protein>
<evidence type="ECO:0008006" key="5">
    <source>
        <dbReference type="Google" id="ProtNLM"/>
    </source>
</evidence>
<dbReference type="InterPro" id="IPR007607">
    <property type="entry name" value="BacA/B"/>
</dbReference>
<dbReference type="PANTHER" id="PTHR35024">
    <property type="entry name" value="HYPOTHETICAL CYTOSOLIC PROTEIN"/>
    <property type="match status" value="1"/>
</dbReference>
<dbReference type="AlphaFoldDB" id="A0AA37DGA4"/>
<evidence type="ECO:0000256" key="2">
    <source>
        <dbReference type="SAM" id="MobiDB-lite"/>
    </source>
</evidence>
<comment type="similarity">
    <text evidence="1">Belongs to the bactofilin family.</text>
</comment>
<dbReference type="EMBL" id="AGEL01000007">
    <property type="protein sequence ID" value="EHO16724.1"/>
    <property type="molecule type" value="Genomic_DNA"/>
</dbReference>